<reference evidence="2" key="1">
    <citation type="journal article" date="2005" name="Nature">
        <title>The map-based sequence of the rice genome.</title>
        <authorList>
            <consortium name="International rice genome sequencing project (IRGSP)"/>
            <person name="Matsumoto T."/>
            <person name="Wu J."/>
            <person name="Kanamori H."/>
            <person name="Katayose Y."/>
            <person name="Fujisawa M."/>
            <person name="Namiki N."/>
            <person name="Mizuno H."/>
            <person name="Yamamoto K."/>
            <person name="Antonio B.A."/>
            <person name="Baba T."/>
            <person name="Sakata K."/>
            <person name="Nagamura Y."/>
            <person name="Aoki H."/>
            <person name="Arikawa K."/>
            <person name="Arita K."/>
            <person name="Bito T."/>
            <person name="Chiden Y."/>
            <person name="Fujitsuka N."/>
            <person name="Fukunaka R."/>
            <person name="Hamada M."/>
            <person name="Harada C."/>
            <person name="Hayashi A."/>
            <person name="Hijishita S."/>
            <person name="Honda M."/>
            <person name="Hosokawa S."/>
            <person name="Ichikawa Y."/>
            <person name="Idonuma A."/>
            <person name="Iijima M."/>
            <person name="Ikeda M."/>
            <person name="Ikeno M."/>
            <person name="Ito K."/>
            <person name="Ito S."/>
            <person name="Ito T."/>
            <person name="Ito Y."/>
            <person name="Ito Y."/>
            <person name="Iwabuchi A."/>
            <person name="Kamiya K."/>
            <person name="Karasawa W."/>
            <person name="Kurita K."/>
            <person name="Katagiri S."/>
            <person name="Kikuta A."/>
            <person name="Kobayashi H."/>
            <person name="Kobayashi N."/>
            <person name="Machita K."/>
            <person name="Maehara T."/>
            <person name="Masukawa M."/>
            <person name="Mizubayashi T."/>
            <person name="Mukai Y."/>
            <person name="Nagasaki H."/>
            <person name="Nagata Y."/>
            <person name="Naito S."/>
            <person name="Nakashima M."/>
            <person name="Nakama Y."/>
            <person name="Nakamichi Y."/>
            <person name="Nakamura M."/>
            <person name="Meguro A."/>
            <person name="Negishi M."/>
            <person name="Ohta I."/>
            <person name="Ohta T."/>
            <person name="Okamoto M."/>
            <person name="Ono N."/>
            <person name="Saji S."/>
            <person name="Sakaguchi M."/>
            <person name="Sakai K."/>
            <person name="Shibata M."/>
            <person name="Shimokawa T."/>
            <person name="Song J."/>
            <person name="Takazaki Y."/>
            <person name="Terasawa K."/>
            <person name="Tsugane M."/>
            <person name="Tsuji K."/>
            <person name="Ueda S."/>
            <person name="Waki K."/>
            <person name="Yamagata H."/>
            <person name="Yamamoto M."/>
            <person name="Yamamoto S."/>
            <person name="Yamane H."/>
            <person name="Yoshiki S."/>
            <person name="Yoshihara R."/>
            <person name="Yukawa K."/>
            <person name="Zhong H."/>
            <person name="Yano M."/>
            <person name="Yuan Q."/>
            <person name="Ouyang S."/>
            <person name="Liu J."/>
            <person name="Jones K.M."/>
            <person name="Gansberger K."/>
            <person name="Moffat K."/>
            <person name="Hill J."/>
            <person name="Bera J."/>
            <person name="Fadrosh D."/>
            <person name="Jin S."/>
            <person name="Johri S."/>
            <person name="Kim M."/>
            <person name="Overton L."/>
            <person name="Reardon M."/>
            <person name="Tsitrin T."/>
            <person name="Vuong H."/>
            <person name="Weaver B."/>
            <person name="Ciecko A."/>
            <person name="Tallon L."/>
            <person name="Jackson J."/>
            <person name="Pai G."/>
            <person name="Aken S.V."/>
            <person name="Utterback T."/>
            <person name="Reidmuller S."/>
            <person name="Feldblyum T."/>
            <person name="Hsiao J."/>
            <person name="Zismann V."/>
            <person name="Iobst S."/>
            <person name="de Vazeille A.R."/>
            <person name="Buell C.R."/>
            <person name="Ying K."/>
            <person name="Li Y."/>
            <person name="Lu T."/>
            <person name="Huang Y."/>
            <person name="Zhao Q."/>
            <person name="Feng Q."/>
            <person name="Zhang L."/>
            <person name="Zhu J."/>
            <person name="Weng Q."/>
            <person name="Mu J."/>
            <person name="Lu Y."/>
            <person name="Fan D."/>
            <person name="Liu Y."/>
            <person name="Guan J."/>
            <person name="Zhang Y."/>
            <person name="Yu S."/>
            <person name="Liu X."/>
            <person name="Zhang Y."/>
            <person name="Hong G."/>
            <person name="Han B."/>
            <person name="Choisne N."/>
            <person name="Demange N."/>
            <person name="Orjeda G."/>
            <person name="Samain S."/>
            <person name="Cattolico L."/>
            <person name="Pelletier E."/>
            <person name="Couloux A."/>
            <person name="Segurens B."/>
            <person name="Wincker P."/>
            <person name="D'Hont A."/>
            <person name="Scarpelli C."/>
            <person name="Weissenbach J."/>
            <person name="Salanoubat M."/>
            <person name="Quetier F."/>
            <person name="Yu Y."/>
            <person name="Kim H.R."/>
            <person name="Rambo T."/>
            <person name="Currie J."/>
            <person name="Collura K."/>
            <person name="Luo M."/>
            <person name="Yang T."/>
            <person name="Ammiraju J.S.S."/>
            <person name="Engler F."/>
            <person name="Soderlund C."/>
            <person name="Wing R.A."/>
            <person name="Palmer L.E."/>
            <person name="de la Bastide M."/>
            <person name="Spiegel L."/>
            <person name="Nascimento L."/>
            <person name="Zutavern T."/>
            <person name="O'Shaughnessy A."/>
            <person name="Dike S."/>
            <person name="Dedhia N."/>
            <person name="Preston R."/>
            <person name="Balija V."/>
            <person name="McCombie W.R."/>
            <person name="Chow T."/>
            <person name="Chen H."/>
            <person name="Chung M."/>
            <person name="Chen C."/>
            <person name="Shaw J."/>
            <person name="Wu H."/>
            <person name="Hsiao K."/>
            <person name="Chao Y."/>
            <person name="Chu M."/>
            <person name="Cheng C."/>
            <person name="Hour A."/>
            <person name="Lee P."/>
            <person name="Lin S."/>
            <person name="Lin Y."/>
            <person name="Liou J."/>
            <person name="Liu S."/>
            <person name="Hsing Y."/>
            <person name="Raghuvanshi S."/>
            <person name="Mohanty A."/>
            <person name="Bharti A.K."/>
            <person name="Gaur A."/>
            <person name="Gupta V."/>
            <person name="Kumar D."/>
            <person name="Ravi V."/>
            <person name="Vij S."/>
            <person name="Kapur A."/>
            <person name="Khurana P."/>
            <person name="Khurana P."/>
            <person name="Khurana J.P."/>
            <person name="Tyagi A.K."/>
            <person name="Gaikwad K."/>
            <person name="Singh A."/>
            <person name="Dalal V."/>
            <person name="Srivastava S."/>
            <person name="Dixit A."/>
            <person name="Pal A.K."/>
            <person name="Ghazi I.A."/>
            <person name="Yadav M."/>
            <person name="Pandit A."/>
            <person name="Bhargava A."/>
            <person name="Sureshbabu K."/>
            <person name="Batra K."/>
            <person name="Sharma T.R."/>
            <person name="Mohapatra T."/>
            <person name="Singh N.K."/>
            <person name="Messing J."/>
            <person name="Nelson A.B."/>
            <person name="Fuks G."/>
            <person name="Kavchok S."/>
            <person name="Keizer G."/>
            <person name="Linton E."/>
            <person name="Llaca V."/>
            <person name="Song R."/>
            <person name="Tanyolac B."/>
            <person name="Young S."/>
            <person name="Ho-Il K."/>
            <person name="Hahn J.H."/>
            <person name="Sangsakoo G."/>
            <person name="Vanavichit A."/>
            <person name="de Mattos Luiz.A.T."/>
            <person name="Zimmer P.D."/>
            <person name="Malone G."/>
            <person name="Dellagostin O."/>
            <person name="de Oliveira A.C."/>
            <person name="Bevan M."/>
            <person name="Bancroft I."/>
            <person name="Minx P."/>
            <person name="Cordum H."/>
            <person name="Wilson R."/>
            <person name="Cheng Z."/>
            <person name="Jin W."/>
            <person name="Jiang J."/>
            <person name="Leong S.A."/>
            <person name="Iwama H."/>
            <person name="Gojobori T."/>
            <person name="Itoh T."/>
            <person name="Niimura Y."/>
            <person name="Fujii Y."/>
            <person name="Habara T."/>
            <person name="Sakai H."/>
            <person name="Sato Y."/>
            <person name="Wilson G."/>
            <person name="Kumar K."/>
            <person name="McCouch S."/>
            <person name="Juretic N."/>
            <person name="Hoen D."/>
            <person name="Wright S."/>
            <person name="Bruskiewich R."/>
            <person name="Bureau T."/>
            <person name="Miyao A."/>
            <person name="Hirochika H."/>
            <person name="Nishikawa T."/>
            <person name="Kadowaki K."/>
            <person name="Sugiura M."/>
            <person name="Burr B."/>
            <person name="Sasaki T."/>
        </authorList>
    </citation>
    <scope>NUCLEOTIDE SEQUENCE [LARGE SCALE GENOMIC DNA]</scope>
    <source>
        <strain evidence="2">cv. Nipponbare</strain>
    </source>
</reference>
<keyword evidence="2" id="KW-1185">Reference proteome</keyword>
<protein>
    <submittedName>
        <fullName evidence="1">Os06g0689650 protein</fullName>
    </submittedName>
</protein>
<sequence length="125" mass="13903">MAIEQAVDRTCMARSWLAWTRSGWFPCSWVRHNAGRAIHAGARKVDDDAWSVPRRGPAGRRRWRCANTGDTLFMQLAQQLDLAGAACCTRELELGAELMSTAGPREATRCQDCGYLHRLLLGDLG</sequence>
<evidence type="ECO:0000313" key="1">
    <source>
        <dbReference type="EMBL" id="BAS99221.1"/>
    </source>
</evidence>
<dbReference type="Proteomes" id="UP000059680">
    <property type="component" value="Chromosome 6"/>
</dbReference>
<name>A0A0P0X060_ORYSJ</name>
<reference evidence="1 2" key="3">
    <citation type="journal article" date="2013" name="Rice">
        <title>Improvement of the Oryza sativa Nipponbare reference genome using next generation sequence and optical map data.</title>
        <authorList>
            <person name="Kawahara Y."/>
            <person name="de la Bastide M."/>
            <person name="Hamilton J.P."/>
            <person name="Kanamori H."/>
            <person name="McCombie W.R."/>
            <person name="Ouyang S."/>
            <person name="Schwartz D.C."/>
            <person name="Tanaka T."/>
            <person name="Wu J."/>
            <person name="Zhou S."/>
            <person name="Childs K.L."/>
            <person name="Davidson R.M."/>
            <person name="Lin H."/>
            <person name="Quesada-Ocampo L."/>
            <person name="Vaillancourt B."/>
            <person name="Sakai H."/>
            <person name="Lee S.S."/>
            <person name="Kim J."/>
            <person name="Numa H."/>
            <person name="Itoh T."/>
            <person name="Buell C.R."/>
            <person name="Matsumoto T."/>
        </authorList>
    </citation>
    <scope>NUCLEOTIDE SEQUENCE [LARGE SCALE GENOMIC DNA]</scope>
    <source>
        <strain evidence="2">cv. Nipponbare</strain>
    </source>
</reference>
<dbReference type="InParanoid" id="A0A0P0X060"/>
<proteinExistence type="predicted"/>
<dbReference type="EMBL" id="AP014962">
    <property type="protein sequence ID" value="BAS99221.1"/>
    <property type="molecule type" value="Genomic_DNA"/>
</dbReference>
<evidence type="ECO:0000313" key="2">
    <source>
        <dbReference type="Proteomes" id="UP000059680"/>
    </source>
</evidence>
<dbReference type="PaxDb" id="39947-A0A0P0X060"/>
<reference evidence="1 2" key="2">
    <citation type="journal article" date="2013" name="Plant Cell Physiol.">
        <title>Rice Annotation Project Database (RAP-DB): an integrative and interactive database for rice genomics.</title>
        <authorList>
            <person name="Sakai H."/>
            <person name="Lee S.S."/>
            <person name="Tanaka T."/>
            <person name="Numa H."/>
            <person name="Kim J."/>
            <person name="Kawahara Y."/>
            <person name="Wakimoto H."/>
            <person name="Yang C.C."/>
            <person name="Iwamoto M."/>
            <person name="Abe T."/>
            <person name="Yamada Y."/>
            <person name="Muto A."/>
            <person name="Inokuchi H."/>
            <person name="Ikemura T."/>
            <person name="Matsumoto T."/>
            <person name="Sasaki T."/>
            <person name="Itoh T."/>
        </authorList>
    </citation>
    <scope>NUCLEOTIDE SEQUENCE [LARGE SCALE GENOMIC DNA]</scope>
    <source>
        <strain evidence="2">cv. Nipponbare</strain>
    </source>
</reference>
<organism evidence="1 2">
    <name type="scientific">Oryza sativa subsp. japonica</name>
    <name type="common">Rice</name>
    <dbReference type="NCBI Taxonomy" id="39947"/>
    <lineage>
        <taxon>Eukaryota</taxon>
        <taxon>Viridiplantae</taxon>
        <taxon>Streptophyta</taxon>
        <taxon>Embryophyta</taxon>
        <taxon>Tracheophyta</taxon>
        <taxon>Spermatophyta</taxon>
        <taxon>Magnoliopsida</taxon>
        <taxon>Liliopsida</taxon>
        <taxon>Poales</taxon>
        <taxon>Poaceae</taxon>
        <taxon>BOP clade</taxon>
        <taxon>Oryzoideae</taxon>
        <taxon>Oryzeae</taxon>
        <taxon>Oryzinae</taxon>
        <taxon>Oryza</taxon>
        <taxon>Oryza sativa</taxon>
    </lineage>
</organism>
<accession>A0A0P0X060</accession>
<gene>
    <name evidence="1" type="ordered locus">Os06g0689650</name>
    <name evidence="1" type="ORF">OSNPB_060689650</name>
</gene>
<dbReference type="AlphaFoldDB" id="A0A0P0X060"/>